<reference evidence="1 2" key="1">
    <citation type="submission" date="2018-06" db="EMBL/GenBank/DDBJ databases">
        <title>A transcriptomic atlas of mushroom development highlights an independent origin of complex multicellularity.</title>
        <authorList>
            <consortium name="DOE Joint Genome Institute"/>
            <person name="Krizsan K."/>
            <person name="Almasi E."/>
            <person name="Merenyi Z."/>
            <person name="Sahu N."/>
            <person name="Viragh M."/>
            <person name="Koszo T."/>
            <person name="Mondo S."/>
            <person name="Kiss B."/>
            <person name="Balint B."/>
            <person name="Kues U."/>
            <person name="Barry K."/>
            <person name="Hegedus J.C."/>
            <person name="Henrissat B."/>
            <person name="Johnson J."/>
            <person name="Lipzen A."/>
            <person name="Ohm R."/>
            <person name="Nagy I."/>
            <person name="Pangilinan J."/>
            <person name="Yan J."/>
            <person name="Xiong Y."/>
            <person name="Grigoriev I.V."/>
            <person name="Hibbett D.S."/>
            <person name="Nagy L.G."/>
        </authorList>
    </citation>
    <scope>NUCLEOTIDE SEQUENCE [LARGE SCALE GENOMIC DNA]</scope>
    <source>
        <strain evidence="1 2">SZMC22713</strain>
    </source>
</reference>
<keyword evidence="2" id="KW-1185">Reference proteome</keyword>
<protein>
    <submittedName>
        <fullName evidence="1">Uncharacterized protein</fullName>
    </submittedName>
</protein>
<evidence type="ECO:0000313" key="2">
    <source>
        <dbReference type="Proteomes" id="UP000294933"/>
    </source>
</evidence>
<evidence type="ECO:0000313" key="1">
    <source>
        <dbReference type="EMBL" id="TDL14364.1"/>
    </source>
</evidence>
<gene>
    <name evidence="1" type="ORF">BD410DRAFT_846095</name>
</gene>
<dbReference type="VEuPathDB" id="FungiDB:BD410DRAFT_846095"/>
<proteinExistence type="predicted"/>
<sequence length="187" mass="20595">MSLLLSPGIELANSFSISILHSSSAISRSRSPISRYQWACIFVPCLEDNVPSSPPNWPDSPANSCAGITSITAKYSLILAGQRTDIVFANRSSGTFWHSDARTTMSRLCSDAQWKVEFKFRSLSIGGDRMIPTPLTPVFLPRYCADSLAKFNPCIRLLISRQIGHMQAHLTDRCVYLLGRARGELGG</sequence>
<dbReference type="AlphaFoldDB" id="A0A4Y7PG02"/>
<organism evidence="1 2">
    <name type="scientific">Rickenella mellea</name>
    <dbReference type="NCBI Taxonomy" id="50990"/>
    <lineage>
        <taxon>Eukaryota</taxon>
        <taxon>Fungi</taxon>
        <taxon>Dikarya</taxon>
        <taxon>Basidiomycota</taxon>
        <taxon>Agaricomycotina</taxon>
        <taxon>Agaricomycetes</taxon>
        <taxon>Hymenochaetales</taxon>
        <taxon>Rickenellaceae</taxon>
        <taxon>Rickenella</taxon>
    </lineage>
</organism>
<name>A0A4Y7PG02_9AGAM</name>
<accession>A0A4Y7PG02</accession>
<dbReference type="Proteomes" id="UP000294933">
    <property type="component" value="Unassembled WGS sequence"/>
</dbReference>
<dbReference type="EMBL" id="ML170348">
    <property type="protein sequence ID" value="TDL14364.1"/>
    <property type="molecule type" value="Genomic_DNA"/>
</dbReference>